<accession>F6D1V7</accession>
<dbReference type="Proteomes" id="UP000009231">
    <property type="component" value="Chromosome"/>
</dbReference>
<evidence type="ECO:0000256" key="1">
    <source>
        <dbReference type="SAM" id="MobiDB-lite"/>
    </source>
</evidence>
<dbReference type="EMBL" id="CP002772">
    <property type="protein sequence ID" value="AEG18584.1"/>
    <property type="molecule type" value="Genomic_DNA"/>
</dbReference>
<name>F6D1V7_METPW</name>
<dbReference type="NCBIfam" id="TIGR03272">
    <property type="entry name" value="methan_mark_6"/>
    <property type="match status" value="1"/>
</dbReference>
<proteinExistence type="predicted"/>
<dbReference type="AlphaFoldDB" id="F6D1V7"/>
<feature type="compositionally biased region" description="Basic and acidic residues" evidence="1">
    <location>
        <begin position="20"/>
        <end position="32"/>
    </location>
</feature>
<gene>
    <name evidence="2" type="ordered locus">MSWAN_1570</name>
</gene>
<dbReference type="Pfam" id="PF09875">
    <property type="entry name" value="DUF2102"/>
    <property type="match status" value="1"/>
</dbReference>
<protein>
    <submittedName>
        <fullName evidence="2">Methanogenesis marker protein 6</fullName>
    </submittedName>
</protein>
<dbReference type="eggNOG" id="arCOG04901">
    <property type="taxonomic scope" value="Archaea"/>
</dbReference>
<feature type="region of interest" description="Disordered" evidence="1">
    <location>
        <begin position="1"/>
        <end position="32"/>
    </location>
</feature>
<dbReference type="STRING" id="868131.MSWAN_1570"/>
<dbReference type="HOGENOM" id="CLU_132457_0_0_2"/>
<dbReference type="GeneID" id="10669079"/>
<dbReference type="InterPro" id="IPR012025">
    <property type="entry name" value="Methan_mark_6"/>
</dbReference>
<organism evidence="2 3">
    <name type="scientific">Methanobacterium paludis (strain DSM 25820 / JCM 18151 / SWAN1)</name>
    <dbReference type="NCBI Taxonomy" id="868131"/>
    <lineage>
        <taxon>Archaea</taxon>
        <taxon>Methanobacteriati</taxon>
        <taxon>Methanobacteriota</taxon>
        <taxon>Methanomada group</taxon>
        <taxon>Methanobacteria</taxon>
        <taxon>Methanobacteriales</taxon>
        <taxon>Methanobacteriaceae</taxon>
        <taxon>Methanobacterium</taxon>
    </lineage>
</organism>
<evidence type="ECO:0000313" key="2">
    <source>
        <dbReference type="EMBL" id="AEG18584.1"/>
    </source>
</evidence>
<dbReference type="RefSeq" id="WP_013826083.1">
    <property type="nucleotide sequence ID" value="NC_015574.1"/>
</dbReference>
<keyword evidence="3" id="KW-1185">Reference proteome</keyword>
<evidence type="ECO:0000313" key="3">
    <source>
        <dbReference type="Proteomes" id="UP000009231"/>
    </source>
</evidence>
<dbReference type="KEGG" id="mew:MSWAN_1570"/>
<sequence>MSQQKNLKGPDISKNPRISETSRKESESFKGEDSKVTRMIILGPSASISQTELIGKLHMMELPLTIKSTCYGAIVNGEEEVVKEAIEKIRKLDYCNIFTKDRGFPPGDPRRCRAKRGAAREGYHQLEKEFELLDFVSEALQNPKKVSVEKPKKVPIDLFKEICKKCDKESEE</sequence>
<reference evidence="2 3" key="1">
    <citation type="journal article" date="2014" name="Int. J. Syst. Evol. Microbiol.">
        <title>Methanobacterium paludis sp. nov. and a novel strain of Methanobacterium lacus isolated from northern peatlands.</title>
        <authorList>
            <person name="Cadillo-Quiroz H."/>
            <person name="Brauer S.L."/>
            <person name="Goodson N."/>
            <person name="Yavitt J.B."/>
            <person name="Zinder S.H."/>
        </authorList>
    </citation>
    <scope>NUCLEOTIDE SEQUENCE [LARGE SCALE GENOMIC DNA]</scope>
    <source>
        <strain evidence="3">DSM 25820 / JCM 18151 / SWAN1</strain>
    </source>
</reference>